<dbReference type="GO" id="GO:0043814">
    <property type="term" value="F:phospholactate guanylyltransferase activity"/>
    <property type="evidence" value="ECO:0007669"/>
    <property type="project" value="InterPro"/>
</dbReference>
<evidence type="ECO:0000313" key="3">
    <source>
        <dbReference type="Proteomes" id="UP000243416"/>
    </source>
</evidence>
<accession>A0A656Z777</accession>
<comment type="similarity">
    <text evidence="1">Belongs to the CofC family.</text>
</comment>
<dbReference type="EC" id="2.7.7.106" evidence="1"/>
<gene>
    <name evidence="1" type="primary">fbiD</name>
    <name evidence="2" type="ORF">ACY05_03740</name>
</gene>
<dbReference type="AlphaFoldDB" id="A0A656Z777"/>
<dbReference type="GO" id="GO:0005525">
    <property type="term" value="F:GTP binding"/>
    <property type="evidence" value="ECO:0007669"/>
    <property type="project" value="UniProtKB-KW"/>
</dbReference>
<keyword evidence="3" id="KW-1185">Reference proteome</keyword>
<keyword evidence="1" id="KW-0547">Nucleotide-binding</keyword>
<dbReference type="PANTHER" id="PTHR40392">
    <property type="entry name" value="2-PHOSPHO-L-LACTATE GUANYLYLTRANSFERASE"/>
    <property type="match status" value="1"/>
</dbReference>
<evidence type="ECO:0000256" key="1">
    <source>
        <dbReference type="HAMAP-Rule" id="MF_02114"/>
    </source>
</evidence>
<dbReference type="Gene3D" id="3.90.550.10">
    <property type="entry name" value="Spore Coat Polysaccharide Biosynthesis Protein SpsA, Chain A"/>
    <property type="match status" value="1"/>
</dbReference>
<reference evidence="2 3" key="1">
    <citation type="journal article" date="2016" name="ISME J.">
        <title>Integrated multi-omics analyses reveal the biochemical mechanisms and phylogenetic relevance of anaerobic androgen biodegradation in the environment.</title>
        <authorList>
            <person name="Yang F.C."/>
            <person name="Chen Y.L."/>
            <person name="Tang S.L."/>
            <person name="Yu C.P."/>
            <person name="Wang P.H."/>
            <person name="Ismail W."/>
            <person name="Wang C.H."/>
            <person name="Ding J.Y."/>
            <person name="Yang C.Y."/>
            <person name="Yang C.Y."/>
            <person name="Chiang Y.R."/>
        </authorList>
    </citation>
    <scope>NUCLEOTIDE SEQUENCE [LARGE SCALE GENOMIC DNA]</scope>
    <source>
        <strain evidence="2 3">DSM 13999</strain>
    </source>
</reference>
<dbReference type="Proteomes" id="UP000243416">
    <property type="component" value="Unassembled WGS sequence"/>
</dbReference>
<dbReference type="InterPro" id="IPR002835">
    <property type="entry name" value="CofC"/>
</dbReference>
<dbReference type="InterPro" id="IPR029044">
    <property type="entry name" value="Nucleotide-diphossugar_trans"/>
</dbReference>
<evidence type="ECO:0000313" key="2">
    <source>
        <dbReference type="EMBL" id="KYC28967.1"/>
    </source>
</evidence>
<sequence length="207" mass="21766">MSCWALIALKSPAAAKGRLAETLDTATRRRLVEQMFADVLAALRAARQIAGIAVVTAETLADASLMRIDDPGHGLNAALAHGAAELAARGVDELLILHADLPLASGTEIDQLIAAGRAQGLAIAPDKAGQGSNALYLPLSAAFNFRLHFGPDSFRLHQTEAAAHAQTLARVDVPGLSFDVDEPRDLEQLLAATGGRYDFLRGALQQS</sequence>
<name>A0A656Z777_9PROT</name>
<dbReference type="NCBIfam" id="TIGR03552">
    <property type="entry name" value="F420_cofC"/>
    <property type="match status" value="1"/>
</dbReference>
<dbReference type="HAMAP" id="MF_02114">
    <property type="entry name" value="CofC"/>
    <property type="match status" value="1"/>
</dbReference>
<keyword evidence="1" id="KW-0342">GTP-binding</keyword>
<keyword evidence="1" id="KW-0808">Transferase</keyword>
<proteinExistence type="inferred from homology"/>
<comment type="pathway">
    <text evidence="1">Cofactor biosynthesis; coenzyme F420 biosynthesis.</text>
</comment>
<comment type="caution">
    <text evidence="2">The sequence shown here is derived from an EMBL/GenBank/DDBJ whole genome shotgun (WGS) entry which is preliminary data.</text>
</comment>
<comment type="function">
    <text evidence="1">Guanylyltransferase that catalyzes the activation of (2R)-3-phosphoglycerate (3PG) as 3-[(R)-glyceryl]-diphospho-5'-guanosine, via the condensation of 3PG with GTP. It is involved in the biosynthesis of a derivative of the hydride carrier cofactor coenzyme F420, 3PG-F420.</text>
</comment>
<dbReference type="Pfam" id="PF01983">
    <property type="entry name" value="CofC"/>
    <property type="match status" value="1"/>
</dbReference>
<dbReference type="OrthoDB" id="9151145at2"/>
<dbReference type="SUPFAM" id="SSF53448">
    <property type="entry name" value="Nucleotide-diphospho-sugar transferases"/>
    <property type="match status" value="1"/>
</dbReference>
<dbReference type="RefSeq" id="WP_067171017.1">
    <property type="nucleotide sequence ID" value="NZ_LFZK01000002.1"/>
</dbReference>
<protein>
    <recommendedName>
        <fullName evidence="1">3-phospho-D-glycerate guanylyltransferase</fullName>
        <shortName evidence="1">3PG guanylyltransferase</shortName>
        <ecNumber evidence="1">2.7.7.106</ecNumber>
    </recommendedName>
</protein>
<dbReference type="EMBL" id="LFZK01000002">
    <property type="protein sequence ID" value="KYC28967.1"/>
    <property type="molecule type" value="Genomic_DNA"/>
</dbReference>
<dbReference type="UniPathway" id="UPA00071"/>
<organism evidence="2 3">
    <name type="scientific">Sterolibacterium denitrificans</name>
    <dbReference type="NCBI Taxonomy" id="157592"/>
    <lineage>
        <taxon>Bacteria</taxon>
        <taxon>Pseudomonadati</taxon>
        <taxon>Pseudomonadota</taxon>
        <taxon>Betaproteobacteria</taxon>
        <taxon>Nitrosomonadales</taxon>
        <taxon>Sterolibacteriaceae</taxon>
        <taxon>Sterolibacterium</taxon>
    </lineage>
</organism>
<dbReference type="GO" id="GO:0052645">
    <property type="term" value="P:F420-0 metabolic process"/>
    <property type="evidence" value="ECO:0007669"/>
    <property type="project" value="UniProtKB-UniRule"/>
</dbReference>
<dbReference type="PANTHER" id="PTHR40392:SF1">
    <property type="entry name" value="2-PHOSPHO-L-LACTATE GUANYLYLTRANSFERASE"/>
    <property type="match status" value="1"/>
</dbReference>
<keyword evidence="1" id="KW-0548">Nucleotidyltransferase</keyword>
<comment type="catalytic activity">
    <reaction evidence="1">
        <text>(2R)-3-phosphoglycerate + GTP + H(+) = 3-[(R)-glyceryl]-diphospho-5'-guanosine + diphosphate</text>
        <dbReference type="Rhea" id="RHEA:63440"/>
        <dbReference type="ChEBI" id="CHEBI:15378"/>
        <dbReference type="ChEBI" id="CHEBI:33019"/>
        <dbReference type="ChEBI" id="CHEBI:37565"/>
        <dbReference type="ChEBI" id="CHEBI:58272"/>
        <dbReference type="ChEBI" id="CHEBI:147306"/>
        <dbReference type="EC" id="2.7.7.106"/>
    </reaction>
</comment>